<reference evidence="2" key="1">
    <citation type="journal article" date="2011" name="Genetics">
        <title>Massive changes in genome architecture accompany the transition to self-fertility in the filamentous fungus Neurospora tetrasperma.</title>
        <authorList>
            <person name="Ellison C.E."/>
            <person name="Stajich J.E."/>
            <person name="Jacobson D.J."/>
            <person name="Natvig D.O."/>
            <person name="Lapidus A."/>
            <person name="Foster B."/>
            <person name="Aerts A."/>
            <person name="Riley R."/>
            <person name="Lindquist E.A."/>
            <person name="Grigoriev I.V."/>
            <person name="Taylor J.W."/>
        </authorList>
    </citation>
    <scope>NUCLEOTIDE SEQUENCE [LARGE SCALE GENOMIC DNA]</scope>
    <source>
        <strain evidence="2">FGSC 2508 / P0657</strain>
    </source>
</reference>
<dbReference type="GeneID" id="20822421"/>
<dbReference type="HOGENOM" id="CLU_1289264_0_0_1"/>
<gene>
    <name evidence="1" type="ORF">NEUTE1DRAFT_108895</name>
</gene>
<dbReference type="EMBL" id="GL891303">
    <property type="protein sequence ID" value="EGO59364.1"/>
    <property type="molecule type" value="Genomic_DNA"/>
</dbReference>
<dbReference type="KEGG" id="nte:NEUTE1DRAFT108895"/>
<accession>F8MG38</accession>
<evidence type="ECO:0000313" key="2">
    <source>
        <dbReference type="Proteomes" id="UP000008065"/>
    </source>
</evidence>
<organism evidence="1 2">
    <name type="scientific">Neurospora tetrasperma (strain FGSC 2508 / ATCC MYA-4615 / P0657)</name>
    <dbReference type="NCBI Taxonomy" id="510951"/>
    <lineage>
        <taxon>Eukaryota</taxon>
        <taxon>Fungi</taxon>
        <taxon>Dikarya</taxon>
        <taxon>Ascomycota</taxon>
        <taxon>Pezizomycotina</taxon>
        <taxon>Sordariomycetes</taxon>
        <taxon>Sordariomycetidae</taxon>
        <taxon>Sordariales</taxon>
        <taxon>Sordariaceae</taxon>
        <taxon>Neurospora</taxon>
    </lineage>
</organism>
<dbReference type="VEuPathDB" id="FungiDB:NEUTE1DRAFT_108895"/>
<proteinExistence type="predicted"/>
<keyword evidence="2" id="KW-1185">Reference proteome</keyword>
<evidence type="ECO:0000313" key="1">
    <source>
        <dbReference type="EMBL" id="EGO59364.1"/>
    </source>
</evidence>
<sequence>MVLFWSLALNTRLFNNKLQGVKESYCITFIGGTARVAGIRSYRTTRSGTVRALPINGADCWQARLLLQWILRERLKPMDGAIHGMGGLRDLLLRLSQLALGVNGDTPRAFVSPSHSRSLLQRKRQHYLGLVGNKISRERSGIILCVKTREIGVVPAEWMVPVKQYDPPPFTDMFSDTLSVPSVFNLSSLPLFQVPCFALWEMPLWEFNNRTRPC</sequence>
<protein>
    <submittedName>
        <fullName evidence="1">Uncharacterized protein</fullName>
    </submittedName>
</protein>
<name>F8MG38_NEUT8</name>
<dbReference type="Proteomes" id="UP000008065">
    <property type="component" value="Unassembled WGS sequence"/>
</dbReference>
<dbReference type="AlphaFoldDB" id="F8MG38"/>
<dbReference type="RefSeq" id="XP_009849605.1">
    <property type="nucleotide sequence ID" value="XM_009851303.1"/>
</dbReference>